<dbReference type="EMBL" id="CAJOBI010195902">
    <property type="protein sequence ID" value="CAF4976216.1"/>
    <property type="molecule type" value="Genomic_DNA"/>
</dbReference>
<organism evidence="1 2">
    <name type="scientific">Rotaria magnacalcarata</name>
    <dbReference type="NCBI Taxonomy" id="392030"/>
    <lineage>
        <taxon>Eukaryota</taxon>
        <taxon>Metazoa</taxon>
        <taxon>Spiralia</taxon>
        <taxon>Gnathifera</taxon>
        <taxon>Rotifera</taxon>
        <taxon>Eurotatoria</taxon>
        <taxon>Bdelloidea</taxon>
        <taxon>Philodinida</taxon>
        <taxon>Philodinidae</taxon>
        <taxon>Rotaria</taxon>
    </lineage>
</organism>
<protein>
    <submittedName>
        <fullName evidence="1">Uncharacterized protein</fullName>
    </submittedName>
</protein>
<sequence length="80" mass="8945">HGHNQISPRQDSHNRTYDSEALENSNIILNLTSSSINSTSTNRQRSLLQTISLRQQFHSPIKLKATGISSTINNNNNNSQ</sequence>
<reference evidence="1" key="1">
    <citation type="submission" date="2021-02" db="EMBL/GenBank/DDBJ databases">
        <authorList>
            <person name="Nowell W R."/>
        </authorList>
    </citation>
    <scope>NUCLEOTIDE SEQUENCE</scope>
</reference>
<evidence type="ECO:0000313" key="2">
    <source>
        <dbReference type="Proteomes" id="UP000676336"/>
    </source>
</evidence>
<feature type="non-terminal residue" evidence="1">
    <location>
        <position position="80"/>
    </location>
</feature>
<dbReference type="Proteomes" id="UP000676336">
    <property type="component" value="Unassembled WGS sequence"/>
</dbReference>
<gene>
    <name evidence="1" type="ORF">SMN809_LOCUS55460</name>
</gene>
<dbReference type="AlphaFoldDB" id="A0A8S3DIA3"/>
<proteinExistence type="predicted"/>
<feature type="non-terminal residue" evidence="1">
    <location>
        <position position="1"/>
    </location>
</feature>
<accession>A0A8S3DIA3</accession>
<name>A0A8S3DIA3_9BILA</name>
<comment type="caution">
    <text evidence="1">The sequence shown here is derived from an EMBL/GenBank/DDBJ whole genome shotgun (WGS) entry which is preliminary data.</text>
</comment>
<evidence type="ECO:0000313" key="1">
    <source>
        <dbReference type="EMBL" id="CAF4976216.1"/>
    </source>
</evidence>